<reference evidence="2 3" key="1">
    <citation type="submission" date="2012-08" db="EMBL/GenBank/DDBJ databases">
        <title>Oryza genome evolution.</title>
        <authorList>
            <person name="Wing R.A."/>
        </authorList>
    </citation>
    <scope>NUCLEOTIDE SEQUENCE</scope>
</reference>
<dbReference type="PANTHER" id="PTHR31672:SF13">
    <property type="entry name" value="F-BOX PROTEIN CPR30-LIKE"/>
    <property type="match status" value="1"/>
</dbReference>
<organism evidence="2 3">
    <name type="scientific">Leersia perrieri</name>
    <dbReference type="NCBI Taxonomy" id="77586"/>
    <lineage>
        <taxon>Eukaryota</taxon>
        <taxon>Viridiplantae</taxon>
        <taxon>Streptophyta</taxon>
        <taxon>Embryophyta</taxon>
        <taxon>Tracheophyta</taxon>
        <taxon>Spermatophyta</taxon>
        <taxon>Magnoliopsida</taxon>
        <taxon>Liliopsida</taxon>
        <taxon>Poales</taxon>
        <taxon>Poaceae</taxon>
        <taxon>BOP clade</taxon>
        <taxon>Oryzoideae</taxon>
        <taxon>Oryzeae</taxon>
        <taxon>Oryzinae</taxon>
        <taxon>Leersia</taxon>
    </lineage>
</organism>
<feature type="domain" description="F-box" evidence="1">
    <location>
        <begin position="17"/>
        <end position="64"/>
    </location>
</feature>
<protein>
    <recommendedName>
        <fullName evidence="1">F-box domain-containing protein</fullName>
    </recommendedName>
</protein>
<dbReference type="Gramene" id="LPERR03G16440.1">
    <property type="protein sequence ID" value="LPERR03G16440.1"/>
    <property type="gene ID" value="LPERR03G16440"/>
</dbReference>
<dbReference type="NCBIfam" id="TIGR01640">
    <property type="entry name" value="F_box_assoc_1"/>
    <property type="match status" value="1"/>
</dbReference>
<sequence length="868" mass="96420">MADAAAELPADGAVEEITAIVQLPDNVVKDIIFRLPPRNIITGCRAVCKSWRRLTSNPAFYNNFPRRTRDTRPIAAKITVKKITRAGAGGVAGGEPTTEDTIIPLPLEHRRRGLPTSYRRVLSLGAATDKDKLSSLVLGSWDGVLCIAMANAYLLWNPLTNACATVSPPADDGKGKLVGGYAHPATGRFHLLHASGTTTTNHGYGYKYHQLMSPAIFRVQTVGDASWRAGPAPPPRITMPLDASARAVALHGKLHWLVRHGNLLPADQNMKLLAFDTARERIRLKETPERMAALGVEKARITVLPGAGKLCVLAPDSYYSFKIMMWVLEDYGGDHRKSWQVKVTIDLYEMRRWWRPRRKKYWDLYRSYYNTQLEVVQGAEEEEGGEVFVHTGRRVDAYSVRRGRWRRPNNIARSVAGKVHVSMLRHDHGELPLPHEVSFGAASRDIISRLPSHNIITSCRAVCKSWRRLTSKPVFHNNFPRARPRPVAAKITIKRITRAGAGGGEATTTEDTIIRFELFRCHWNTGAAAVPTSYRRVISLGAATDKEKMSSLVLGSWDGVLCIAMANAYVLWNPLTNACATVSPPADDGKLIGCYAHPATGRFHLLHASGTTYVSYHNDYHLMSPAIFRVQTVGDAAWRAGPSPPPKITMPRRASARAGAVTLHGKLHWLVQHGNLLSADQNMKLLAFDTARERIRLKETPERMASLDVEKARITVLPGAGAGDGKLCVLAPDSYYSFKIMMTTAAIDHRKSWQVKARIDLDGIRRWWHPRRGVYWPELCCSTQVGVVQGGEVFVHGGGRVDAYSVRRGRWRRPNDVARSVAGKVHVSMLRHDHGELPLPHEVSFGAASRVLSRSRSLHAWGQCCYRI</sequence>
<reference evidence="2" key="3">
    <citation type="submission" date="2015-04" db="UniProtKB">
        <authorList>
            <consortium name="EnsemblPlants"/>
        </authorList>
    </citation>
    <scope>IDENTIFICATION</scope>
</reference>
<dbReference type="eggNOG" id="ENOG502SX3H">
    <property type="taxonomic scope" value="Eukaryota"/>
</dbReference>
<accession>A0A0D9VUH4</accession>
<dbReference type="HOGENOM" id="CLU_330500_0_0_1"/>
<proteinExistence type="predicted"/>
<dbReference type="EnsemblPlants" id="LPERR03G16440.1">
    <property type="protein sequence ID" value="LPERR03G16440.1"/>
    <property type="gene ID" value="LPERR03G16440"/>
</dbReference>
<dbReference type="InterPro" id="IPR001810">
    <property type="entry name" value="F-box_dom"/>
</dbReference>
<evidence type="ECO:0000313" key="3">
    <source>
        <dbReference type="Proteomes" id="UP000032180"/>
    </source>
</evidence>
<dbReference type="InterPro" id="IPR017451">
    <property type="entry name" value="F-box-assoc_interact_dom"/>
</dbReference>
<dbReference type="Pfam" id="PF00646">
    <property type="entry name" value="F-box"/>
    <property type="match status" value="2"/>
</dbReference>
<dbReference type="InterPro" id="IPR036047">
    <property type="entry name" value="F-box-like_dom_sf"/>
</dbReference>
<dbReference type="InterPro" id="IPR050796">
    <property type="entry name" value="SCF_F-box_component"/>
</dbReference>
<dbReference type="SMART" id="SM00256">
    <property type="entry name" value="FBOX"/>
    <property type="match status" value="2"/>
</dbReference>
<evidence type="ECO:0000259" key="1">
    <source>
        <dbReference type="PROSITE" id="PS50181"/>
    </source>
</evidence>
<dbReference type="AlphaFoldDB" id="A0A0D9VUH4"/>
<dbReference type="Proteomes" id="UP000032180">
    <property type="component" value="Chromosome 3"/>
</dbReference>
<evidence type="ECO:0000313" key="2">
    <source>
        <dbReference type="EnsemblPlants" id="LPERR03G16440.1"/>
    </source>
</evidence>
<dbReference type="PANTHER" id="PTHR31672">
    <property type="entry name" value="BNACNNG10540D PROTEIN"/>
    <property type="match status" value="1"/>
</dbReference>
<name>A0A0D9VUH4_9ORYZ</name>
<dbReference type="Gene3D" id="1.20.1280.50">
    <property type="match status" value="2"/>
</dbReference>
<dbReference type="PROSITE" id="PS50181">
    <property type="entry name" value="FBOX"/>
    <property type="match status" value="1"/>
</dbReference>
<reference evidence="3" key="2">
    <citation type="submission" date="2013-12" db="EMBL/GenBank/DDBJ databases">
        <authorList>
            <person name="Yu Y."/>
            <person name="Lee S."/>
            <person name="de Baynast K."/>
            <person name="Wissotski M."/>
            <person name="Liu L."/>
            <person name="Talag J."/>
            <person name="Goicoechea J."/>
            <person name="Angelova A."/>
            <person name="Jetty R."/>
            <person name="Kudrna D."/>
            <person name="Golser W."/>
            <person name="Rivera L."/>
            <person name="Zhang J."/>
            <person name="Wing R."/>
        </authorList>
    </citation>
    <scope>NUCLEOTIDE SEQUENCE</scope>
</reference>
<keyword evidence="3" id="KW-1185">Reference proteome</keyword>
<dbReference type="SUPFAM" id="SSF81383">
    <property type="entry name" value="F-box domain"/>
    <property type="match status" value="2"/>
</dbReference>